<dbReference type="Proteomes" id="UP001162972">
    <property type="component" value="Chromosome 14"/>
</dbReference>
<reference evidence="1 2" key="1">
    <citation type="journal article" date="2023" name="Int. J. Mol. Sci.">
        <title>De Novo Assembly and Annotation of 11 Diverse Shrub Willow (Salix) Genomes Reveals Novel Gene Organization in Sex-Linked Regions.</title>
        <authorList>
            <person name="Hyden B."/>
            <person name="Feng K."/>
            <person name="Yates T.B."/>
            <person name="Jawdy S."/>
            <person name="Cereghino C."/>
            <person name="Smart L.B."/>
            <person name="Muchero W."/>
        </authorList>
    </citation>
    <scope>NUCLEOTIDE SEQUENCE [LARGE SCALE GENOMIC DNA]</scope>
    <source>
        <tissue evidence="1">Shoot tip</tissue>
    </source>
</reference>
<sequence length="160" mass="18742">MKEKFRTLLLSCSMRNRLVSTHIWFQSRIGRLFNASSKRQHEPTRISVHVSFSGCWVIIFPQLHISQIGDSQEEHDEMLMSCSMNEKLPHRKTLCKQPSSWKCQAPLVHVPILRWPIINFIKAQIPDSIQEKPLPQGQIHLPRWRGQCKTYRIAAIQLHL</sequence>
<accession>A0AAD6JA16</accession>
<comment type="caution">
    <text evidence="1">The sequence shown here is derived from an EMBL/GenBank/DDBJ whole genome shotgun (WGS) entry which is preliminary data.</text>
</comment>
<dbReference type="EMBL" id="JAPFFJ010000019">
    <property type="protein sequence ID" value="KAJ6401208.1"/>
    <property type="molecule type" value="Genomic_DNA"/>
</dbReference>
<keyword evidence="2" id="KW-1185">Reference proteome</keyword>
<name>A0AAD6JA16_9ROSI</name>
<evidence type="ECO:0000313" key="1">
    <source>
        <dbReference type="EMBL" id="KAJ6401208.1"/>
    </source>
</evidence>
<protein>
    <submittedName>
        <fullName evidence="1">Uncharacterized protein</fullName>
    </submittedName>
</protein>
<organism evidence="1 2">
    <name type="scientific">Salix udensis</name>
    <dbReference type="NCBI Taxonomy" id="889485"/>
    <lineage>
        <taxon>Eukaryota</taxon>
        <taxon>Viridiplantae</taxon>
        <taxon>Streptophyta</taxon>
        <taxon>Embryophyta</taxon>
        <taxon>Tracheophyta</taxon>
        <taxon>Spermatophyta</taxon>
        <taxon>Magnoliopsida</taxon>
        <taxon>eudicotyledons</taxon>
        <taxon>Gunneridae</taxon>
        <taxon>Pentapetalae</taxon>
        <taxon>rosids</taxon>
        <taxon>fabids</taxon>
        <taxon>Malpighiales</taxon>
        <taxon>Salicaceae</taxon>
        <taxon>Saliceae</taxon>
        <taxon>Salix</taxon>
    </lineage>
</organism>
<dbReference type="AlphaFoldDB" id="A0AAD6JA16"/>
<evidence type="ECO:0000313" key="2">
    <source>
        <dbReference type="Proteomes" id="UP001162972"/>
    </source>
</evidence>
<proteinExistence type="predicted"/>
<gene>
    <name evidence="1" type="ORF">OIU84_016592</name>
</gene>